<dbReference type="PANTHER" id="PTHR43818:SF11">
    <property type="entry name" value="BCDNA.GH03377"/>
    <property type="match status" value="1"/>
</dbReference>
<organism evidence="4 5">
    <name type="scientific">Paenibacillus ferrarius</name>
    <dbReference type="NCBI Taxonomy" id="1469647"/>
    <lineage>
        <taxon>Bacteria</taxon>
        <taxon>Bacillati</taxon>
        <taxon>Bacillota</taxon>
        <taxon>Bacilli</taxon>
        <taxon>Bacillales</taxon>
        <taxon>Paenibacillaceae</taxon>
        <taxon>Paenibacillus</taxon>
    </lineage>
</organism>
<evidence type="ECO:0000259" key="3">
    <source>
        <dbReference type="Pfam" id="PF22725"/>
    </source>
</evidence>
<dbReference type="Gene3D" id="3.40.50.720">
    <property type="entry name" value="NAD(P)-binding Rossmann-like Domain"/>
    <property type="match status" value="1"/>
</dbReference>
<evidence type="ECO:0000256" key="1">
    <source>
        <dbReference type="ARBA" id="ARBA00023002"/>
    </source>
</evidence>
<dbReference type="InterPro" id="IPR055170">
    <property type="entry name" value="GFO_IDH_MocA-like_dom"/>
</dbReference>
<dbReference type="InterPro" id="IPR000683">
    <property type="entry name" value="Gfo/Idh/MocA-like_OxRdtase_N"/>
</dbReference>
<protein>
    <submittedName>
        <fullName evidence="4">Oxidoreductase</fullName>
    </submittedName>
</protein>
<dbReference type="SUPFAM" id="SSF51735">
    <property type="entry name" value="NAD(P)-binding Rossmann-fold domains"/>
    <property type="match status" value="1"/>
</dbReference>
<dbReference type="OrthoDB" id="9815825at2"/>
<dbReference type="EMBL" id="MBTG01000032">
    <property type="protein sequence ID" value="OPH51145.1"/>
    <property type="molecule type" value="Genomic_DNA"/>
</dbReference>
<dbReference type="STRING" id="1469647.BC351_35405"/>
<sequence>MSLLVRPQIQNNVGGVQVKKVKVGIIGCGNISSVYFEAGSKFNILEIVACADLDLARAQDKAEEFHIPKACSVEELLADPEIEIVVNLTIPSAHAEIHMRALEAGKHTYGEKPLAIELEDAQRILAFAKSKGLLVGSAPDTFLGGGIQTCRKLIDDGWIGKPIAASACMMSRGPESFHPNPDFLYQKGAGPMFDIGPYYLAAFVNLIGPVRRIAGAAQTTFHERMVTCEPNYGRKFPVETPTHISGTLEFENGAIGTITTSFDVWGTRSPNIEIHGTEGSLIVPDPNQFGGTVYLKRRDYAEFKEVPLTHGFTSNSRGLGLMDMAYAIRNGTEHRADGEFAYHVLELMHGFFISSEEGKYYETKSTCKKPEPFLLDMQKNGF</sequence>
<feature type="domain" description="GFO/IDH/MocA-like oxidoreductase" evidence="3">
    <location>
        <begin position="147"/>
        <end position="281"/>
    </location>
</feature>
<dbReference type="Proteomes" id="UP000190626">
    <property type="component" value="Unassembled WGS sequence"/>
</dbReference>
<dbReference type="Pfam" id="PF01408">
    <property type="entry name" value="GFO_IDH_MocA"/>
    <property type="match status" value="1"/>
</dbReference>
<proteinExistence type="predicted"/>
<dbReference type="AlphaFoldDB" id="A0A1V4HCM1"/>
<dbReference type="SUPFAM" id="SSF55347">
    <property type="entry name" value="Glyceraldehyde-3-phosphate dehydrogenase-like, C-terminal domain"/>
    <property type="match status" value="1"/>
</dbReference>
<gene>
    <name evidence="4" type="ORF">BC351_35405</name>
</gene>
<name>A0A1V4HCM1_9BACL</name>
<feature type="domain" description="Gfo/Idh/MocA-like oxidoreductase N-terminal" evidence="2">
    <location>
        <begin position="21"/>
        <end position="135"/>
    </location>
</feature>
<evidence type="ECO:0000313" key="4">
    <source>
        <dbReference type="EMBL" id="OPH51145.1"/>
    </source>
</evidence>
<dbReference type="InterPro" id="IPR036291">
    <property type="entry name" value="NAD(P)-bd_dom_sf"/>
</dbReference>
<keyword evidence="1" id="KW-0560">Oxidoreductase</keyword>
<evidence type="ECO:0000313" key="5">
    <source>
        <dbReference type="Proteomes" id="UP000190626"/>
    </source>
</evidence>
<dbReference type="InterPro" id="IPR050463">
    <property type="entry name" value="Gfo/Idh/MocA_oxidrdct_glycsds"/>
</dbReference>
<dbReference type="Pfam" id="PF22725">
    <property type="entry name" value="GFO_IDH_MocA_C3"/>
    <property type="match status" value="1"/>
</dbReference>
<accession>A0A1V4HCM1</accession>
<evidence type="ECO:0000259" key="2">
    <source>
        <dbReference type="Pfam" id="PF01408"/>
    </source>
</evidence>
<dbReference type="GO" id="GO:0000166">
    <property type="term" value="F:nucleotide binding"/>
    <property type="evidence" value="ECO:0007669"/>
    <property type="project" value="InterPro"/>
</dbReference>
<comment type="caution">
    <text evidence="4">The sequence shown here is derived from an EMBL/GenBank/DDBJ whole genome shotgun (WGS) entry which is preliminary data.</text>
</comment>
<dbReference type="GO" id="GO:0016491">
    <property type="term" value="F:oxidoreductase activity"/>
    <property type="evidence" value="ECO:0007669"/>
    <property type="project" value="UniProtKB-KW"/>
</dbReference>
<dbReference type="PANTHER" id="PTHR43818">
    <property type="entry name" value="BCDNA.GH03377"/>
    <property type="match status" value="1"/>
</dbReference>
<dbReference type="Gene3D" id="3.30.360.10">
    <property type="entry name" value="Dihydrodipicolinate Reductase, domain 2"/>
    <property type="match status" value="1"/>
</dbReference>
<reference evidence="5" key="1">
    <citation type="submission" date="2016-07" db="EMBL/GenBank/DDBJ databases">
        <authorList>
            <person name="Florea S."/>
            <person name="Webb J.S."/>
            <person name="Jaromczyk J."/>
            <person name="Schardl C.L."/>
        </authorList>
    </citation>
    <scope>NUCLEOTIDE SEQUENCE [LARGE SCALE GENOMIC DNA]</scope>
    <source>
        <strain evidence="5">CY1</strain>
    </source>
</reference>
<keyword evidence="5" id="KW-1185">Reference proteome</keyword>